<dbReference type="AlphaFoldDB" id="A0A2T7A7W6"/>
<evidence type="ECO:0008006" key="4">
    <source>
        <dbReference type="Google" id="ProtNLM"/>
    </source>
</evidence>
<reference evidence="2 3" key="1">
    <citation type="submission" date="2017-04" db="EMBL/GenBank/DDBJ databases">
        <title>Draft genome sequence of Tuber borchii Vittad., a whitish edible truffle.</title>
        <authorList>
            <consortium name="DOE Joint Genome Institute"/>
            <person name="Murat C."/>
            <person name="Kuo A."/>
            <person name="Barry K.W."/>
            <person name="Clum A."/>
            <person name="Dockter R.B."/>
            <person name="Fauchery L."/>
            <person name="Iotti M."/>
            <person name="Kohler A."/>
            <person name="Labutti K."/>
            <person name="Lindquist E.A."/>
            <person name="Lipzen A."/>
            <person name="Ohm R.A."/>
            <person name="Wang M."/>
            <person name="Grigoriev I.V."/>
            <person name="Zambonelli A."/>
            <person name="Martin F.M."/>
        </authorList>
    </citation>
    <scope>NUCLEOTIDE SEQUENCE [LARGE SCALE GENOMIC DNA]</scope>
    <source>
        <strain evidence="2 3">Tbo3840</strain>
    </source>
</reference>
<sequence length="102" mass="11168">IGLACLLLPLHLILLPLTAITTRGASATNFFHFCLCCISSATTATTADRAAAAVTGCYTWWCSRAQLCCVRVCLFLGVCVRRCVFSFVFHYKVQLLRVFLSG</sequence>
<dbReference type="Proteomes" id="UP000244722">
    <property type="component" value="Unassembled WGS sequence"/>
</dbReference>
<accession>A0A2T7A7W6</accession>
<organism evidence="2 3">
    <name type="scientific">Tuber borchii</name>
    <name type="common">White truffle</name>
    <dbReference type="NCBI Taxonomy" id="42251"/>
    <lineage>
        <taxon>Eukaryota</taxon>
        <taxon>Fungi</taxon>
        <taxon>Dikarya</taxon>
        <taxon>Ascomycota</taxon>
        <taxon>Pezizomycotina</taxon>
        <taxon>Pezizomycetes</taxon>
        <taxon>Pezizales</taxon>
        <taxon>Tuberaceae</taxon>
        <taxon>Tuber</taxon>
    </lineage>
</organism>
<evidence type="ECO:0000313" key="2">
    <source>
        <dbReference type="EMBL" id="PUU83828.1"/>
    </source>
</evidence>
<comment type="caution">
    <text evidence="2">The sequence shown here is derived from an EMBL/GenBank/DDBJ whole genome shotgun (WGS) entry which is preliminary data.</text>
</comment>
<feature type="signal peptide" evidence="1">
    <location>
        <begin position="1"/>
        <end position="27"/>
    </location>
</feature>
<feature type="chain" id="PRO_5015581801" description="Secreted protein" evidence="1">
    <location>
        <begin position="28"/>
        <end position="102"/>
    </location>
</feature>
<name>A0A2T7A7W6_TUBBO</name>
<proteinExistence type="predicted"/>
<protein>
    <recommendedName>
        <fullName evidence="4">Secreted protein</fullName>
    </recommendedName>
</protein>
<keyword evidence="1" id="KW-0732">Signal</keyword>
<feature type="non-terminal residue" evidence="2">
    <location>
        <position position="1"/>
    </location>
</feature>
<dbReference type="EMBL" id="NESQ01000007">
    <property type="protein sequence ID" value="PUU83828.1"/>
    <property type="molecule type" value="Genomic_DNA"/>
</dbReference>
<keyword evidence="3" id="KW-1185">Reference proteome</keyword>
<evidence type="ECO:0000313" key="3">
    <source>
        <dbReference type="Proteomes" id="UP000244722"/>
    </source>
</evidence>
<evidence type="ECO:0000256" key="1">
    <source>
        <dbReference type="SAM" id="SignalP"/>
    </source>
</evidence>
<gene>
    <name evidence="2" type="ORF">B9Z19DRAFT_1104950</name>
</gene>